<dbReference type="EMBL" id="BPLR01017158">
    <property type="protein sequence ID" value="GIY89127.1"/>
    <property type="molecule type" value="Genomic_DNA"/>
</dbReference>
<keyword evidence="2" id="KW-1185">Reference proteome</keyword>
<sequence>MRSIEQLANSQHFGTLLHLIVTLAQFECLCQPIRNINGIFALRKLYDEINVQIRSLESLGVNSVSYGLFITCTTNSGHQNSLCNQTKTAIILQKKKNSVNLLNVDPFSGKESPGFPVFFQTIKCKLVSRNEIVNVRFLDIGSAELFTIRGLARRLGLQVKGQEELKNYCLLEKKILSLLSE</sequence>
<accession>A0AAV4X1Z5</accession>
<evidence type="ECO:0000313" key="1">
    <source>
        <dbReference type="EMBL" id="GIY89127.1"/>
    </source>
</evidence>
<name>A0AAV4X1Z5_CAEEX</name>
<comment type="caution">
    <text evidence="1">The sequence shown here is derived from an EMBL/GenBank/DDBJ whole genome shotgun (WGS) entry which is preliminary data.</text>
</comment>
<protein>
    <submittedName>
        <fullName evidence="1">Uncharacterized protein</fullName>
    </submittedName>
</protein>
<evidence type="ECO:0000313" key="2">
    <source>
        <dbReference type="Proteomes" id="UP001054945"/>
    </source>
</evidence>
<gene>
    <name evidence="1" type="ORF">CEXT_707671</name>
</gene>
<dbReference type="Proteomes" id="UP001054945">
    <property type="component" value="Unassembled WGS sequence"/>
</dbReference>
<dbReference type="AlphaFoldDB" id="A0AAV4X1Z5"/>
<reference evidence="1 2" key="1">
    <citation type="submission" date="2021-06" db="EMBL/GenBank/DDBJ databases">
        <title>Caerostris extrusa draft genome.</title>
        <authorList>
            <person name="Kono N."/>
            <person name="Arakawa K."/>
        </authorList>
    </citation>
    <scope>NUCLEOTIDE SEQUENCE [LARGE SCALE GENOMIC DNA]</scope>
</reference>
<organism evidence="1 2">
    <name type="scientific">Caerostris extrusa</name>
    <name type="common">Bark spider</name>
    <name type="synonym">Caerostris bankana</name>
    <dbReference type="NCBI Taxonomy" id="172846"/>
    <lineage>
        <taxon>Eukaryota</taxon>
        <taxon>Metazoa</taxon>
        <taxon>Ecdysozoa</taxon>
        <taxon>Arthropoda</taxon>
        <taxon>Chelicerata</taxon>
        <taxon>Arachnida</taxon>
        <taxon>Araneae</taxon>
        <taxon>Araneomorphae</taxon>
        <taxon>Entelegynae</taxon>
        <taxon>Araneoidea</taxon>
        <taxon>Araneidae</taxon>
        <taxon>Caerostris</taxon>
    </lineage>
</organism>
<proteinExistence type="predicted"/>